<dbReference type="RefSeq" id="WP_236983539.1">
    <property type="nucleotide sequence ID" value="NZ_AP023086.1"/>
</dbReference>
<dbReference type="EMBL" id="AP023086">
    <property type="protein sequence ID" value="BCD98876.1"/>
    <property type="molecule type" value="Genomic_DNA"/>
</dbReference>
<dbReference type="AlphaFoldDB" id="A0AAN1WJR3"/>
<sequence>MDDSQNTTGIYRFDSVDTAKQYLTACTGLAIRHIDIFSNQLDGHLFNQPEFIANVSSLARSSRQSRIRVLVQNSQPLYGCNHDLITLIQRLPSAAKLKVLNKDQQRVETGFCISDKKAMVFFNNEESAVGFYCEQARAEARHALEAFDNLWESQSDIDPEFKTFTL</sequence>
<evidence type="ECO:0000313" key="3">
    <source>
        <dbReference type="Proteomes" id="UP001320119"/>
    </source>
</evidence>
<feature type="domain" description="DUF7931" evidence="1">
    <location>
        <begin position="17"/>
        <end position="164"/>
    </location>
</feature>
<organism evidence="2 3">
    <name type="scientific">Marinagarivorans cellulosilyticus</name>
    <dbReference type="NCBI Taxonomy" id="2721545"/>
    <lineage>
        <taxon>Bacteria</taxon>
        <taxon>Pseudomonadati</taxon>
        <taxon>Pseudomonadota</taxon>
        <taxon>Gammaproteobacteria</taxon>
        <taxon>Cellvibrionales</taxon>
        <taxon>Cellvibrionaceae</taxon>
        <taxon>Marinagarivorans</taxon>
    </lineage>
</organism>
<dbReference type="KEGG" id="marq:MARGE09_P3077"/>
<evidence type="ECO:0000259" key="1">
    <source>
        <dbReference type="Pfam" id="PF25559"/>
    </source>
</evidence>
<dbReference type="Proteomes" id="UP001320119">
    <property type="component" value="Chromosome"/>
</dbReference>
<reference evidence="2 3" key="1">
    <citation type="journal article" date="2022" name="IScience">
        <title>An ultrasensitive nanofiber-based assay for enzymatic hydrolysis and deep-sea microbial degradation of cellulose.</title>
        <authorList>
            <person name="Tsudome M."/>
            <person name="Tachioka M."/>
            <person name="Miyazaki M."/>
            <person name="Uchimura K."/>
            <person name="Tsuda M."/>
            <person name="Takaki Y."/>
            <person name="Deguchi S."/>
        </authorList>
    </citation>
    <scope>NUCLEOTIDE SEQUENCE [LARGE SCALE GENOMIC DNA]</scope>
    <source>
        <strain evidence="2 3">GE09</strain>
    </source>
</reference>
<dbReference type="Pfam" id="PF25559">
    <property type="entry name" value="DUF7931"/>
    <property type="match status" value="1"/>
</dbReference>
<proteinExistence type="predicted"/>
<protein>
    <recommendedName>
        <fullName evidence="1">DUF7931 domain-containing protein</fullName>
    </recommendedName>
</protein>
<evidence type="ECO:0000313" key="2">
    <source>
        <dbReference type="EMBL" id="BCD98876.1"/>
    </source>
</evidence>
<keyword evidence="3" id="KW-1185">Reference proteome</keyword>
<dbReference type="InterPro" id="IPR057691">
    <property type="entry name" value="DUF7931"/>
</dbReference>
<gene>
    <name evidence="2" type="ORF">MARGE09_P3077</name>
</gene>
<accession>A0AAN1WJR3</accession>
<name>A0AAN1WJR3_9GAMM</name>